<dbReference type="Proteomes" id="UP000516349">
    <property type="component" value="Chromosome"/>
</dbReference>
<dbReference type="KEGG" id="ebla:JGUZn3_05950"/>
<dbReference type="AlphaFoldDB" id="A0A7H1NPX7"/>
<keyword evidence="2" id="KW-1185">Reference proteome</keyword>
<gene>
    <name evidence="1" type="ORF">JGUZn3_05950</name>
</gene>
<protein>
    <submittedName>
        <fullName evidence="1">Uncharacterized protein</fullName>
    </submittedName>
</protein>
<dbReference type="EMBL" id="CP060244">
    <property type="protein sequence ID" value="QNT77837.1"/>
    <property type="molecule type" value="Genomic_DNA"/>
</dbReference>
<accession>A0A7H1NPX7</accession>
<reference evidence="1 2" key="1">
    <citation type="submission" date="2020-08" db="EMBL/GenBank/DDBJ databases">
        <title>Complete genome sequence of Entomobacter blattae G55GP.</title>
        <authorList>
            <person name="Poehlein A."/>
            <person name="Guzman J."/>
            <person name="Daniel R."/>
            <person name="Vilcinskas A."/>
        </authorList>
    </citation>
    <scope>NUCLEOTIDE SEQUENCE [LARGE SCALE GENOMIC DNA]</scope>
    <source>
        <strain evidence="1 2">G55GP</strain>
    </source>
</reference>
<proteinExistence type="predicted"/>
<name>A0A7H1NPX7_9PROT</name>
<sequence>MDITCRLDYVISTLTFGDSPIGIFFFGSGGVR</sequence>
<evidence type="ECO:0000313" key="1">
    <source>
        <dbReference type="EMBL" id="QNT77837.1"/>
    </source>
</evidence>
<organism evidence="1 2">
    <name type="scientific">Entomobacter blattae</name>
    <dbReference type="NCBI Taxonomy" id="2762277"/>
    <lineage>
        <taxon>Bacteria</taxon>
        <taxon>Pseudomonadati</taxon>
        <taxon>Pseudomonadota</taxon>
        <taxon>Alphaproteobacteria</taxon>
        <taxon>Acetobacterales</taxon>
        <taxon>Acetobacteraceae</taxon>
        <taxon>Entomobacter</taxon>
    </lineage>
</organism>
<evidence type="ECO:0000313" key="2">
    <source>
        <dbReference type="Proteomes" id="UP000516349"/>
    </source>
</evidence>